<dbReference type="GO" id="GO:0008239">
    <property type="term" value="F:dipeptidyl-peptidase activity"/>
    <property type="evidence" value="ECO:0007669"/>
    <property type="project" value="InterPro"/>
</dbReference>
<dbReference type="SUPFAM" id="SSF49785">
    <property type="entry name" value="Galactose-binding domain-like"/>
    <property type="match status" value="1"/>
</dbReference>
<evidence type="ECO:0000256" key="1">
    <source>
        <dbReference type="ARBA" id="ARBA00022801"/>
    </source>
</evidence>
<dbReference type="EMBL" id="JAGIYQ010000005">
    <property type="protein sequence ID" value="MBP0725223.1"/>
    <property type="molecule type" value="Genomic_DNA"/>
</dbReference>
<dbReference type="SUPFAM" id="SSF53474">
    <property type="entry name" value="alpha/beta-Hydrolases"/>
    <property type="match status" value="1"/>
</dbReference>
<dbReference type="NCBIfam" id="TIGR00976">
    <property type="entry name" value="CocE_NonD"/>
    <property type="match status" value="1"/>
</dbReference>
<dbReference type="Gene3D" id="2.60.120.260">
    <property type="entry name" value="Galactose-binding domain-like"/>
    <property type="match status" value="1"/>
</dbReference>
<dbReference type="PANTHER" id="PTHR43056">
    <property type="entry name" value="PEPTIDASE S9 PROLYL OLIGOPEPTIDASE"/>
    <property type="match status" value="1"/>
</dbReference>
<keyword evidence="2" id="KW-0732">Signal</keyword>
<dbReference type="SMART" id="SM00939">
    <property type="entry name" value="PepX_C"/>
    <property type="match status" value="1"/>
</dbReference>
<evidence type="ECO:0000313" key="5">
    <source>
        <dbReference type="Proteomes" id="UP000682134"/>
    </source>
</evidence>
<keyword evidence="5" id="KW-1185">Reference proteome</keyword>
<sequence>MKKLVQAALLVSMASTLLTFQTSNAKTIEIAPHTQKIVKQDIQKPSDTDGVYVKQNEMVQMRDNTELATDIYLPSQNSTDLPTLIARTPYGKKDMKTQATYLAQNGYAVVIQDVRGRYDSKGDYYPFKDDGKDGYDTIEWAAKQLWSNGKVGTFGPSALGISQNAAALENPSHLKAMFSLVHTADFFNEAVYRQGVLNQALIQGWLNAQNIYQILRVDPTNFNALNNSYSLLDSNNLMKQFNKLELPLGSFPNLNEKYMPAYQDMLNMNIIDKQNPIWDLYEANNIMDKLDKIHVPVYHVGGFYDIFEAGVLNAFTGLQNNGGMGARGNQKLLMGPWVHQNVGQNPTYLSAKNVEVDLNKEAVRWFDYWLKGIDNNIMKEPAVKYYVTGENKWETSPTWPVKNVKQTNFYFNQEHSGTIKSLNDGSLSTTLPKKNEKPNTYEYDPAHPTKTVGGNNLIIPSGPMDQRPVENKVLTFTSKPMSKEMKIEGPASATLYISSNKLDTDFTVKVTDVDSKGTSTLLEDGIIRAKFRNGQNKVALLQKGKIYQVKINLTAISHVIQKGHRIRIDVASSNYPKFDRNTNTGNSPETDKVFVKALNTLYHDSVHPSYVTLPIVNN</sequence>
<dbReference type="Proteomes" id="UP000682134">
    <property type="component" value="Unassembled WGS sequence"/>
</dbReference>
<keyword evidence="1 4" id="KW-0378">Hydrolase</keyword>
<dbReference type="Pfam" id="PF08530">
    <property type="entry name" value="PepX_C"/>
    <property type="match status" value="1"/>
</dbReference>
<dbReference type="InterPro" id="IPR050585">
    <property type="entry name" value="Xaa-Pro_dipeptidyl-ppase/CocE"/>
</dbReference>
<dbReference type="Pfam" id="PF02129">
    <property type="entry name" value="Peptidase_S15"/>
    <property type="match status" value="1"/>
</dbReference>
<dbReference type="InterPro" id="IPR005674">
    <property type="entry name" value="CocE/Ser_esterase"/>
</dbReference>
<dbReference type="InterPro" id="IPR013736">
    <property type="entry name" value="Xaa-Pro_dipept_C"/>
</dbReference>
<dbReference type="Gene3D" id="3.40.50.1820">
    <property type="entry name" value="alpha/beta hydrolase"/>
    <property type="match status" value="1"/>
</dbReference>
<protein>
    <submittedName>
        <fullName evidence="4">CocE/NonD family hydrolase</fullName>
    </submittedName>
</protein>
<dbReference type="PANTHER" id="PTHR43056:SF10">
    <property type="entry name" value="COCE_NOND FAMILY, PUTATIVE (AFU_ORTHOLOGUE AFUA_7G00600)-RELATED"/>
    <property type="match status" value="1"/>
</dbReference>
<feature type="signal peptide" evidence="2">
    <location>
        <begin position="1"/>
        <end position="25"/>
    </location>
</feature>
<comment type="caution">
    <text evidence="4">The sequence shown here is derived from an EMBL/GenBank/DDBJ whole genome shotgun (WGS) entry which is preliminary data.</text>
</comment>
<dbReference type="InterPro" id="IPR008979">
    <property type="entry name" value="Galactose-bd-like_sf"/>
</dbReference>
<organism evidence="4 5">
    <name type="scientific">Gottfriedia endophytica</name>
    <dbReference type="NCBI Taxonomy" id="2820819"/>
    <lineage>
        <taxon>Bacteria</taxon>
        <taxon>Bacillati</taxon>
        <taxon>Bacillota</taxon>
        <taxon>Bacilli</taxon>
        <taxon>Bacillales</taxon>
        <taxon>Bacillaceae</taxon>
        <taxon>Gottfriedia</taxon>
    </lineage>
</organism>
<evidence type="ECO:0000313" key="4">
    <source>
        <dbReference type="EMBL" id="MBP0725223.1"/>
    </source>
</evidence>
<feature type="chain" id="PRO_5036746219" evidence="2">
    <location>
        <begin position="26"/>
        <end position="618"/>
    </location>
</feature>
<dbReference type="AlphaFoldDB" id="A0A940SKG2"/>
<dbReference type="InterPro" id="IPR029058">
    <property type="entry name" value="AB_hydrolase_fold"/>
</dbReference>
<reference evidence="4" key="1">
    <citation type="submission" date="2021-04" db="EMBL/GenBank/DDBJ databases">
        <title>Genome seq and assembly of Bacillus sp.</title>
        <authorList>
            <person name="Chhetri G."/>
        </authorList>
    </citation>
    <scope>NUCLEOTIDE SEQUENCE</scope>
    <source>
        <strain evidence="4">RG28</strain>
    </source>
</reference>
<evidence type="ECO:0000259" key="3">
    <source>
        <dbReference type="SMART" id="SM00939"/>
    </source>
</evidence>
<dbReference type="InterPro" id="IPR000383">
    <property type="entry name" value="Xaa-Pro-like_dom"/>
</dbReference>
<evidence type="ECO:0000256" key="2">
    <source>
        <dbReference type="SAM" id="SignalP"/>
    </source>
</evidence>
<name>A0A940SKG2_9BACI</name>
<proteinExistence type="predicted"/>
<accession>A0A940SKG2</accession>
<gene>
    <name evidence="4" type="ORF">J5Y03_08465</name>
</gene>
<dbReference type="RefSeq" id="WP_209404570.1">
    <property type="nucleotide sequence ID" value="NZ_JAGIYQ010000005.1"/>
</dbReference>
<feature type="domain" description="Xaa-Pro dipeptidyl-peptidase C-terminal" evidence="3">
    <location>
        <begin position="363"/>
        <end position="612"/>
    </location>
</feature>
<dbReference type="Gene3D" id="1.10.3020.10">
    <property type="entry name" value="alpha-amino acid ester hydrolase ( Helical cap domain)"/>
    <property type="match status" value="1"/>
</dbReference>